<gene>
    <name evidence="2" type="ORF">SDC9_92856</name>
</gene>
<name>A0A645A0B9_9ZZZZ</name>
<sequence length="281" mass="32193">MQQTVYRQNVLLLKIQRTFHALYWDIYDKQLAFIRLYGNFIPWKFRRRGSSLHPACVHGSCLVWGLRVKKEVVGVLKEGPQLCRTDRFLGGNDLERQRELEAELAKEQQKNRLLEIMLNNQCSSLRSLEKIHARHLHVINKAVTGCIRALIQCAYTTLPQQELYDILEPLDFEHAAFCQAAGVLLGADLSACFPLEEGQGRHVLWAALKEQAPQAEDGDRLWRLSVAQIVQRLYAQGDEPREEDEPGIRKLIQVVERLSAACMGLPQPEEDKTEDQPGTER</sequence>
<organism evidence="2">
    <name type="scientific">bioreactor metagenome</name>
    <dbReference type="NCBI Taxonomy" id="1076179"/>
    <lineage>
        <taxon>unclassified sequences</taxon>
        <taxon>metagenomes</taxon>
        <taxon>ecological metagenomes</taxon>
    </lineage>
</organism>
<evidence type="ECO:0000256" key="1">
    <source>
        <dbReference type="SAM" id="MobiDB-lite"/>
    </source>
</evidence>
<feature type="region of interest" description="Disordered" evidence="1">
    <location>
        <begin position="262"/>
        <end position="281"/>
    </location>
</feature>
<reference evidence="2" key="1">
    <citation type="submission" date="2019-08" db="EMBL/GenBank/DDBJ databases">
        <authorList>
            <person name="Kucharzyk K."/>
            <person name="Murdoch R.W."/>
            <person name="Higgins S."/>
            <person name="Loffler F."/>
        </authorList>
    </citation>
    <scope>NUCLEOTIDE SEQUENCE</scope>
</reference>
<dbReference type="EMBL" id="VSSQ01011166">
    <property type="protein sequence ID" value="MPM46158.1"/>
    <property type="molecule type" value="Genomic_DNA"/>
</dbReference>
<dbReference type="AlphaFoldDB" id="A0A645A0B9"/>
<accession>A0A645A0B9</accession>
<evidence type="ECO:0000313" key="2">
    <source>
        <dbReference type="EMBL" id="MPM46158.1"/>
    </source>
</evidence>
<protein>
    <submittedName>
        <fullName evidence="2">Uncharacterized protein</fullName>
    </submittedName>
</protein>
<proteinExistence type="predicted"/>
<comment type="caution">
    <text evidence="2">The sequence shown here is derived from an EMBL/GenBank/DDBJ whole genome shotgun (WGS) entry which is preliminary data.</text>
</comment>